<evidence type="ECO:0000256" key="1">
    <source>
        <dbReference type="SAM" id="Phobius"/>
    </source>
</evidence>
<gene>
    <name evidence="2" type="ordered locus">Y11_25531</name>
</gene>
<feature type="transmembrane region" description="Helical" evidence="1">
    <location>
        <begin position="12"/>
        <end position="29"/>
    </location>
</feature>
<keyword evidence="1" id="KW-0812">Transmembrane</keyword>
<dbReference type="EMBL" id="FR729477">
    <property type="protein sequence ID" value="CBY25628.1"/>
    <property type="molecule type" value="Genomic_DNA"/>
</dbReference>
<name>A0A0H3NKK2_YERE1</name>
<keyword evidence="1" id="KW-1133">Transmembrane helix</keyword>
<dbReference type="AlphaFoldDB" id="A0A0H3NKK2"/>
<sequence>MLHPERACTINLAMLTSTAAFGLSPFGFIGNRPSATMSLAVSIDKECKRQYSARGK</sequence>
<evidence type="ECO:0000313" key="2">
    <source>
        <dbReference type="EMBL" id="CBY25628.1"/>
    </source>
</evidence>
<dbReference type="PATRIC" id="fig|930944.6.peg.2536"/>
<evidence type="ECO:0000313" key="3">
    <source>
        <dbReference type="Proteomes" id="UP000008084"/>
    </source>
</evidence>
<dbReference type="KEGG" id="yey:Y11_25531"/>
<organism evidence="2 3">
    <name type="scientific">Yersinia enterocolitica subsp. palearctica serotype O:3 (strain DSM 13030 / CIP 106945 / Y11)</name>
    <dbReference type="NCBI Taxonomy" id="930944"/>
    <lineage>
        <taxon>Bacteria</taxon>
        <taxon>Pseudomonadati</taxon>
        <taxon>Pseudomonadota</taxon>
        <taxon>Gammaproteobacteria</taxon>
        <taxon>Enterobacterales</taxon>
        <taxon>Yersiniaceae</taxon>
        <taxon>Yersinia</taxon>
    </lineage>
</organism>
<dbReference type="Proteomes" id="UP000008084">
    <property type="component" value="Chromosome"/>
</dbReference>
<keyword evidence="1" id="KW-0472">Membrane</keyword>
<dbReference type="HOGENOM" id="CLU_3013379_0_0_6"/>
<reference evidence="2 3" key="1">
    <citation type="journal article" date="2011" name="J. Bacteriol.">
        <title>Complete genome sequence of Yersinia enterocolitica subsp. palearctica serogroup O:3.</title>
        <authorList>
            <person name="Batzilla J."/>
            <person name="Hoper D."/>
            <person name="Antonenka U."/>
            <person name="Heesemann J."/>
            <person name="Rakin A."/>
        </authorList>
    </citation>
    <scope>NUCLEOTIDE SEQUENCE [LARGE SCALE GENOMIC DNA]</scope>
    <source>
        <strain evidence="3">DSM 13030 / CIP 106945 / Y11</strain>
    </source>
</reference>
<proteinExistence type="predicted"/>
<accession>A0A0H3NKK2</accession>
<protein>
    <submittedName>
        <fullName evidence="2">Uncharacterized protein</fullName>
    </submittedName>
</protein>